<accession>A0A5P2BJR9</accession>
<protein>
    <submittedName>
        <fullName evidence="2">Uncharacterized protein</fullName>
    </submittedName>
</protein>
<evidence type="ECO:0000313" key="2">
    <source>
        <dbReference type="EMBL" id="QES30684.1"/>
    </source>
</evidence>
<evidence type="ECO:0000313" key="3">
    <source>
        <dbReference type="Proteomes" id="UP000323046"/>
    </source>
</evidence>
<evidence type="ECO:0000256" key="1">
    <source>
        <dbReference type="SAM" id="MobiDB-lite"/>
    </source>
</evidence>
<dbReference type="EMBL" id="CP029193">
    <property type="protein sequence ID" value="QES30684.1"/>
    <property type="molecule type" value="Genomic_DNA"/>
</dbReference>
<feature type="compositionally biased region" description="Basic and acidic residues" evidence="1">
    <location>
        <begin position="18"/>
        <end position="34"/>
    </location>
</feature>
<feature type="region of interest" description="Disordered" evidence="1">
    <location>
        <begin position="1"/>
        <end position="55"/>
    </location>
</feature>
<name>A0A5P2BJR9_STRVZ</name>
<gene>
    <name evidence="2" type="ORF">DEJ47_33475</name>
</gene>
<dbReference type="AlphaFoldDB" id="A0A5P2BJR9"/>
<sequence length="69" mass="7512">MAKELTSTTTAVGTAAAARHERFGRLPERIRFEDMTEGASTGRSGTEPGAYHPEGSWKYYSCLALDLGF</sequence>
<organism evidence="2 3">
    <name type="scientific">Streptomyces venezuelae</name>
    <dbReference type="NCBI Taxonomy" id="54571"/>
    <lineage>
        <taxon>Bacteria</taxon>
        <taxon>Bacillati</taxon>
        <taxon>Actinomycetota</taxon>
        <taxon>Actinomycetes</taxon>
        <taxon>Kitasatosporales</taxon>
        <taxon>Streptomycetaceae</taxon>
        <taxon>Streptomyces</taxon>
    </lineage>
</organism>
<feature type="compositionally biased region" description="Low complexity" evidence="1">
    <location>
        <begin position="1"/>
        <end position="17"/>
    </location>
</feature>
<dbReference type="RefSeq" id="WP_150174751.1">
    <property type="nucleotide sequence ID" value="NZ_CP029193.1"/>
</dbReference>
<reference evidence="2 3" key="1">
    <citation type="submission" date="2018-05" db="EMBL/GenBank/DDBJ databases">
        <title>Streptomyces venezuelae.</title>
        <authorList>
            <person name="Kim W."/>
            <person name="Lee N."/>
            <person name="Cho B.-K."/>
        </authorList>
    </citation>
    <scope>NUCLEOTIDE SEQUENCE [LARGE SCALE GENOMIC DNA]</scope>
    <source>
        <strain evidence="2 3">ATCC 14583</strain>
    </source>
</reference>
<proteinExistence type="predicted"/>
<dbReference type="Proteomes" id="UP000323046">
    <property type="component" value="Chromosome"/>
</dbReference>
<dbReference type="OrthoDB" id="3638127at2"/>
<keyword evidence="3" id="KW-1185">Reference proteome</keyword>